<reference evidence="8 10" key="1">
    <citation type="submission" date="2020-01" db="EMBL/GenBank/DDBJ databases">
        <title>the WGS Modestobacter muralis CPCC 204518.</title>
        <authorList>
            <person name="Jiang Z."/>
        </authorList>
    </citation>
    <scope>NUCLEOTIDE SEQUENCE [LARGE SCALE GENOMIC DNA]</scope>
    <source>
        <strain evidence="8 10">DSM 100205</strain>
    </source>
</reference>
<keyword evidence="6" id="KW-0472">Membrane</keyword>
<dbReference type="Gene3D" id="1.10.10.10">
    <property type="entry name" value="Winged helix-like DNA-binding domain superfamily/Winged helix DNA-binding domain"/>
    <property type="match status" value="1"/>
</dbReference>
<evidence type="ECO:0000313" key="10">
    <source>
        <dbReference type="Proteomes" id="UP000468828"/>
    </source>
</evidence>
<evidence type="ECO:0000256" key="1">
    <source>
        <dbReference type="ARBA" id="ARBA00010641"/>
    </source>
</evidence>
<evidence type="ECO:0000256" key="5">
    <source>
        <dbReference type="ARBA" id="ARBA00023163"/>
    </source>
</evidence>
<dbReference type="Proteomes" id="UP000471152">
    <property type="component" value="Unassembled WGS sequence"/>
</dbReference>
<dbReference type="SUPFAM" id="SSF88659">
    <property type="entry name" value="Sigma3 and sigma4 domains of RNA polymerase sigma factors"/>
    <property type="match status" value="1"/>
</dbReference>
<dbReference type="EMBL" id="JAAGWB010000013">
    <property type="protein sequence ID" value="NEN50337.1"/>
    <property type="molecule type" value="Genomic_DNA"/>
</dbReference>
<evidence type="ECO:0000256" key="4">
    <source>
        <dbReference type="ARBA" id="ARBA00023125"/>
    </source>
</evidence>
<comment type="similarity">
    <text evidence="1">Belongs to the sigma-70 factor family. ECF subfamily.</text>
</comment>
<accession>A0A6P0ERV5</accession>
<dbReference type="EMBL" id="JAAGWH010000013">
    <property type="protein sequence ID" value="NEK93570.1"/>
    <property type="molecule type" value="Genomic_DNA"/>
</dbReference>
<evidence type="ECO:0000256" key="2">
    <source>
        <dbReference type="ARBA" id="ARBA00023015"/>
    </source>
</evidence>
<feature type="transmembrane region" description="Helical" evidence="6">
    <location>
        <begin position="203"/>
        <end position="222"/>
    </location>
</feature>
<sequence length="225" mass="23765">MDTAGRSAFAAFVAEQAPALLRTAYLLTGDRTEGAELASAALGAVHRRWGELPAADRASAARAELLAEHPRWHRRTQLREAVAATPLLRGVSLVPVPAPPVRDALTTALGRLPAQLRALLVLRLGEGFSVHETAGLLGVPEGSVAPDTLRALGRLEELLPPDDRPAAGVEAALRAAFAARTTTVPEDLLVGVLDGVTTRRRHWAALATVAAFFVLVVVLVVLTTR</sequence>
<evidence type="ECO:0000313" key="9">
    <source>
        <dbReference type="EMBL" id="NEN50337.1"/>
    </source>
</evidence>
<dbReference type="Pfam" id="PF08281">
    <property type="entry name" value="Sigma70_r4_2"/>
    <property type="match status" value="1"/>
</dbReference>
<proteinExistence type="inferred from homology"/>
<evidence type="ECO:0000256" key="3">
    <source>
        <dbReference type="ARBA" id="ARBA00023082"/>
    </source>
</evidence>
<comment type="caution">
    <text evidence="8">The sequence shown here is derived from an EMBL/GenBank/DDBJ whole genome shotgun (WGS) entry which is preliminary data.</text>
</comment>
<dbReference type="InterPro" id="IPR013249">
    <property type="entry name" value="RNA_pol_sigma70_r4_t2"/>
</dbReference>
<dbReference type="PANTHER" id="PTHR43133:SF50">
    <property type="entry name" value="ECF RNA POLYMERASE SIGMA FACTOR SIGM"/>
    <property type="match status" value="1"/>
</dbReference>
<dbReference type="InterPro" id="IPR036388">
    <property type="entry name" value="WH-like_DNA-bd_sf"/>
</dbReference>
<dbReference type="GO" id="GO:0006352">
    <property type="term" value="P:DNA-templated transcription initiation"/>
    <property type="evidence" value="ECO:0007669"/>
    <property type="project" value="InterPro"/>
</dbReference>
<keyword evidence="3" id="KW-0731">Sigma factor</keyword>
<feature type="domain" description="RNA polymerase sigma factor 70 region 4 type 2" evidence="7">
    <location>
        <begin position="103"/>
        <end position="152"/>
    </location>
</feature>
<reference evidence="9 11" key="2">
    <citation type="submission" date="2020-02" db="EMBL/GenBank/DDBJ databases">
        <title>The WGS of Modestobacter muralis DSM 100205.</title>
        <authorList>
            <person name="Jiang Z."/>
        </authorList>
    </citation>
    <scope>NUCLEOTIDE SEQUENCE [LARGE SCALE GENOMIC DNA]</scope>
    <source>
        <strain evidence="9 11">DSM 100205</strain>
    </source>
</reference>
<keyword evidence="2" id="KW-0805">Transcription regulation</keyword>
<keyword evidence="10" id="KW-1185">Reference proteome</keyword>
<organism evidence="8 10">
    <name type="scientific">Modestobacter muralis</name>
    <dbReference type="NCBI Taxonomy" id="1608614"/>
    <lineage>
        <taxon>Bacteria</taxon>
        <taxon>Bacillati</taxon>
        <taxon>Actinomycetota</taxon>
        <taxon>Actinomycetes</taxon>
        <taxon>Geodermatophilales</taxon>
        <taxon>Geodermatophilaceae</taxon>
        <taxon>Modestobacter</taxon>
    </lineage>
</organism>
<protein>
    <recommendedName>
        <fullName evidence="7">RNA polymerase sigma factor 70 region 4 type 2 domain-containing protein</fullName>
    </recommendedName>
</protein>
<name>A0A6P0ERV5_9ACTN</name>
<evidence type="ECO:0000313" key="11">
    <source>
        <dbReference type="Proteomes" id="UP000471152"/>
    </source>
</evidence>
<dbReference type="RefSeq" id="WP_163610004.1">
    <property type="nucleotide sequence ID" value="NZ_JAAGWB010000013.1"/>
</dbReference>
<evidence type="ECO:0000259" key="7">
    <source>
        <dbReference type="Pfam" id="PF08281"/>
    </source>
</evidence>
<dbReference type="GO" id="GO:0003677">
    <property type="term" value="F:DNA binding"/>
    <property type="evidence" value="ECO:0007669"/>
    <property type="project" value="UniProtKB-KW"/>
</dbReference>
<keyword evidence="5" id="KW-0804">Transcription</keyword>
<evidence type="ECO:0000256" key="6">
    <source>
        <dbReference type="SAM" id="Phobius"/>
    </source>
</evidence>
<dbReference type="InterPro" id="IPR039425">
    <property type="entry name" value="RNA_pol_sigma-70-like"/>
</dbReference>
<dbReference type="InterPro" id="IPR013324">
    <property type="entry name" value="RNA_pol_sigma_r3/r4-like"/>
</dbReference>
<dbReference type="AlphaFoldDB" id="A0A6P0ERV5"/>
<gene>
    <name evidence="9" type="ORF">G3R41_05185</name>
    <name evidence="8" type="ORF">GCU67_05185</name>
</gene>
<keyword evidence="6" id="KW-1133">Transmembrane helix</keyword>
<keyword evidence="6" id="KW-0812">Transmembrane</keyword>
<keyword evidence="4" id="KW-0238">DNA-binding</keyword>
<dbReference type="PANTHER" id="PTHR43133">
    <property type="entry name" value="RNA POLYMERASE ECF-TYPE SIGMA FACTO"/>
    <property type="match status" value="1"/>
</dbReference>
<evidence type="ECO:0000313" key="8">
    <source>
        <dbReference type="EMBL" id="NEK93570.1"/>
    </source>
</evidence>
<dbReference type="Proteomes" id="UP000468828">
    <property type="component" value="Unassembled WGS sequence"/>
</dbReference>
<dbReference type="GO" id="GO:0016987">
    <property type="term" value="F:sigma factor activity"/>
    <property type="evidence" value="ECO:0007669"/>
    <property type="project" value="UniProtKB-KW"/>
</dbReference>